<keyword evidence="2" id="KW-1185">Reference proteome</keyword>
<organism evidence="1 2">
    <name type="scientific">Mycena pura</name>
    <dbReference type="NCBI Taxonomy" id="153505"/>
    <lineage>
        <taxon>Eukaryota</taxon>
        <taxon>Fungi</taxon>
        <taxon>Dikarya</taxon>
        <taxon>Basidiomycota</taxon>
        <taxon>Agaricomycotina</taxon>
        <taxon>Agaricomycetes</taxon>
        <taxon>Agaricomycetidae</taxon>
        <taxon>Agaricales</taxon>
        <taxon>Marasmiineae</taxon>
        <taxon>Mycenaceae</taxon>
        <taxon>Mycena</taxon>
    </lineage>
</organism>
<dbReference type="AlphaFoldDB" id="A0AAD6UVP9"/>
<dbReference type="EMBL" id="JARJCW010000133">
    <property type="protein sequence ID" value="KAJ7191385.1"/>
    <property type="molecule type" value="Genomic_DNA"/>
</dbReference>
<sequence>MSADPKMLAMANPSFSARRYPVGVDESAPDSWAPRWFQCFSPQGTSTKPILDTVVSDSLGKIVFISELNHRGEHILVRPEYPGIWTYVQAKRAERDVAGTHTFGGLVVWGSPGIGKTSLLSYLLALSLSNEIFVVWCLSPAYIIVFAPGELPYKILAADFCLANLPRNALVLCDSARNAEAPPEAFVHPSAHVFVVQVTSPTESRYRGWAKDKEAELWPMDLWTGKEFQMLIRLRQKKTSQLPCVPRMLNPGEVVRNYTALELFLLLGPSVRHTKSQRRNTGKPELGLANLISPPTLFSDALALSRAISSGTVDEADQKVGFHRYFFALPPLYDGKSKAVSYDSPGHTYIVPTTFLATRLAILNASELSCGTSDRAGSRPASSHMTANMTISSWPAGNF</sequence>
<name>A0AAD6UVP9_9AGAR</name>
<evidence type="ECO:0000313" key="1">
    <source>
        <dbReference type="EMBL" id="KAJ7191385.1"/>
    </source>
</evidence>
<comment type="caution">
    <text evidence="1">The sequence shown here is derived from an EMBL/GenBank/DDBJ whole genome shotgun (WGS) entry which is preliminary data.</text>
</comment>
<reference evidence="1" key="1">
    <citation type="submission" date="2023-03" db="EMBL/GenBank/DDBJ databases">
        <title>Massive genome expansion in bonnet fungi (Mycena s.s.) driven by repeated elements and novel gene families across ecological guilds.</title>
        <authorList>
            <consortium name="Lawrence Berkeley National Laboratory"/>
            <person name="Harder C.B."/>
            <person name="Miyauchi S."/>
            <person name="Viragh M."/>
            <person name="Kuo A."/>
            <person name="Thoen E."/>
            <person name="Andreopoulos B."/>
            <person name="Lu D."/>
            <person name="Skrede I."/>
            <person name="Drula E."/>
            <person name="Henrissat B."/>
            <person name="Morin E."/>
            <person name="Kohler A."/>
            <person name="Barry K."/>
            <person name="LaButti K."/>
            <person name="Morin E."/>
            <person name="Salamov A."/>
            <person name="Lipzen A."/>
            <person name="Mereny Z."/>
            <person name="Hegedus B."/>
            <person name="Baldrian P."/>
            <person name="Stursova M."/>
            <person name="Weitz H."/>
            <person name="Taylor A."/>
            <person name="Grigoriev I.V."/>
            <person name="Nagy L.G."/>
            <person name="Martin F."/>
            <person name="Kauserud H."/>
        </authorList>
    </citation>
    <scope>NUCLEOTIDE SEQUENCE</scope>
    <source>
        <strain evidence="1">9144</strain>
    </source>
</reference>
<dbReference type="Proteomes" id="UP001219525">
    <property type="component" value="Unassembled WGS sequence"/>
</dbReference>
<gene>
    <name evidence="1" type="ORF">GGX14DRAFT_407183</name>
</gene>
<proteinExistence type="predicted"/>
<protein>
    <submittedName>
        <fullName evidence="1">Uncharacterized protein</fullName>
    </submittedName>
</protein>
<evidence type="ECO:0000313" key="2">
    <source>
        <dbReference type="Proteomes" id="UP001219525"/>
    </source>
</evidence>
<accession>A0AAD6UVP9</accession>